<gene>
    <name evidence="2" type="ORF">E2562_026905</name>
</gene>
<dbReference type="AlphaFoldDB" id="A0A6G1EPN6"/>
<protein>
    <submittedName>
        <fullName evidence="2">Uncharacterized protein</fullName>
    </submittedName>
</protein>
<sequence>MAWCTGWAWAPLAKVADNWGPTQQRAPASLPPPSSGFCWRRQITEGAHHHPTLRRFASWRARSRAGPDPDRVRARKGADRRGAMHRTGRAGP</sequence>
<feature type="compositionally biased region" description="Basic residues" evidence="1">
    <location>
        <begin position="83"/>
        <end position="92"/>
    </location>
</feature>
<reference evidence="2 3" key="1">
    <citation type="submission" date="2019-11" db="EMBL/GenBank/DDBJ databases">
        <title>Whole genome sequence of Oryza granulata.</title>
        <authorList>
            <person name="Li W."/>
        </authorList>
    </citation>
    <scope>NUCLEOTIDE SEQUENCE [LARGE SCALE GENOMIC DNA]</scope>
    <source>
        <strain evidence="3">cv. Menghai</strain>
        <tissue evidence="2">Leaf</tissue>
    </source>
</reference>
<evidence type="ECO:0000313" key="3">
    <source>
        <dbReference type="Proteomes" id="UP000479710"/>
    </source>
</evidence>
<dbReference type="EMBL" id="SPHZ02000003">
    <property type="protein sequence ID" value="KAF0926594.1"/>
    <property type="molecule type" value="Genomic_DNA"/>
</dbReference>
<organism evidence="2 3">
    <name type="scientific">Oryza meyeriana var. granulata</name>
    <dbReference type="NCBI Taxonomy" id="110450"/>
    <lineage>
        <taxon>Eukaryota</taxon>
        <taxon>Viridiplantae</taxon>
        <taxon>Streptophyta</taxon>
        <taxon>Embryophyta</taxon>
        <taxon>Tracheophyta</taxon>
        <taxon>Spermatophyta</taxon>
        <taxon>Magnoliopsida</taxon>
        <taxon>Liliopsida</taxon>
        <taxon>Poales</taxon>
        <taxon>Poaceae</taxon>
        <taxon>BOP clade</taxon>
        <taxon>Oryzoideae</taxon>
        <taxon>Oryzeae</taxon>
        <taxon>Oryzinae</taxon>
        <taxon>Oryza</taxon>
        <taxon>Oryza meyeriana</taxon>
    </lineage>
</organism>
<keyword evidence="3" id="KW-1185">Reference proteome</keyword>
<feature type="region of interest" description="Disordered" evidence="1">
    <location>
        <begin position="61"/>
        <end position="92"/>
    </location>
</feature>
<feature type="compositionally biased region" description="Basic and acidic residues" evidence="1">
    <location>
        <begin position="65"/>
        <end position="82"/>
    </location>
</feature>
<evidence type="ECO:0000313" key="2">
    <source>
        <dbReference type="EMBL" id="KAF0926594.1"/>
    </source>
</evidence>
<evidence type="ECO:0000256" key="1">
    <source>
        <dbReference type="SAM" id="MobiDB-lite"/>
    </source>
</evidence>
<comment type="caution">
    <text evidence="2">The sequence shown here is derived from an EMBL/GenBank/DDBJ whole genome shotgun (WGS) entry which is preliminary data.</text>
</comment>
<dbReference type="Proteomes" id="UP000479710">
    <property type="component" value="Unassembled WGS sequence"/>
</dbReference>
<proteinExistence type="predicted"/>
<accession>A0A6G1EPN6</accession>
<name>A0A6G1EPN6_9ORYZ</name>